<name>A0A1I6ILS3_9EURY</name>
<evidence type="ECO:0000256" key="1">
    <source>
        <dbReference type="SAM" id="MobiDB-lite"/>
    </source>
</evidence>
<accession>A0A1I6ILS3</accession>
<evidence type="ECO:0000313" key="5">
    <source>
        <dbReference type="EMBL" id="SFR67634.1"/>
    </source>
</evidence>
<evidence type="ECO:0000256" key="2">
    <source>
        <dbReference type="SAM" id="Phobius"/>
    </source>
</evidence>
<evidence type="ECO:0000313" key="6">
    <source>
        <dbReference type="Proteomes" id="UP000243250"/>
    </source>
</evidence>
<dbReference type="EMBL" id="FOYS01000006">
    <property type="protein sequence ID" value="SFR67634.1"/>
    <property type="molecule type" value="Genomic_DNA"/>
</dbReference>
<dbReference type="Pfam" id="PF24346">
    <property type="entry name" value="DUF7507"/>
    <property type="match status" value="1"/>
</dbReference>
<dbReference type="InterPro" id="IPR013783">
    <property type="entry name" value="Ig-like_fold"/>
</dbReference>
<reference evidence="6" key="1">
    <citation type="submission" date="2016-10" db="EMBL/GenBank/DDBJ databases">
        <authorList>
            <person name="Varghese N."/>
            <person name="Submissions S."/>
        </authorList>
    </citation>
    <scope>NUCLEOTIDE SEQUENCE [LARGE SCALE GENOMIC DNA]</scope>
    <source>
        <strain evidence="6">CGMCC 1.8711</strain>
    </source>
</reference>
<dbReference type="RefSeq" id="WP_089883100.1">
    <property type="nucleotide sequence ID" value="NZ_FOYS01000006.1"/>
</dbReference>
<dbReference type="PANTHER" id="PTHR33608:SF6">
    <property type="entry name" value="BLL2464 PROTEIN"/>
    <property type="match status" value="1"/>
</dbReference>
<proteinExistence type="predicted"/>
<organism evidence="5 6">
    <name type="scientific">Halogeometricum limi</name>
    <dbReference type="NCBI Taxonomy" id="555875"/>
    <lineage>
        <taxon>Archaea</taxon>
        <taxon>Methanobacteriati</taxon>
        <taxon>Methanobacteriota</taxon>
        <taxon>Stenosarchaea group</taxon>
        <taxon>Halobacteria</taxon>
        <taxon>Halobacteriales</taxon>
        <taxon>Haloferacaceae</taxon>
        <taxon>Halogeometricum</taxon>
    </lineage>
</organism>
<feature type="transmembrane region" description="Helical" evidence="2">
    <location>
        <begin position="12"/>
        <end position="45"/>
    </location>
</feature>
<dbReference type="InterPro" id="IPR055354">
    <property type="entry name" value="DUF7507"/>
</dbReference>
<dbReference type="OrthoDB" id="31512at2157"/>
<keyword evidence="6" id="KW-1185">Reference proteome</keyword>
<dbReference type="Pfam" id="PF01882">
    <property type="entry name" value="DUF58"/>
    <property type="match status" value="1"/>
</dbReference>
<keyword evidence="2" id="KW-0812">Transmembrane</keyword>
<dbReference type="InterPro" id="IPR002881">
    <property type="entry name" value="DUF58"/>
</dbReference>
<dbReference type="PANTHER" id="PTHR33608">
    <property type="entry name" value="BLL2464 PROTEIN"/>
    <property type="match status" value="1"/>
</dbReference>
<dbReference type="Proteomes" id="UP000243250">
    <property type="component" value="Unassembled WGS sequence"/>
</dbReference>
<dbReference type="NCBIfam" id="TIGR01451">
    <property type="entry name" value="B_ant_repeat"/>
    <property type="match status" value="1"/>
</dbReference>
<sequence length="479" mass="49400">MTTLHRDDRWNTGLVGALSLVAVGLAYADATLVVAAVIPLAYVLYGSFSSLPPSASLALSREFDPAAPAPGERVTVTLTVRNDGDRTLADVRVVDGVPDALAVESGSPRACLSLAAGDAATLSYEVVATRGEFAFADAVVRLRSTAGSSVATDEMPVAGDDTLSCTGRPEGVPLAEAAPGRVGTVPADAGGSGLEFYATREYRPGDSLSRVDWRHLAKTGELTTVEFREERASTVAVVADVRRPTRVVSGPGRPTAGERCAYAAVRTHGALAAAGHAAEATVLGLDAERVPDAVAVGPDGLPWPDGPQTTAAVFEAGGAAASRESAAETAATAETAEATETAGKAETAETTATDGGRGRTTARFTSAASEDAETPRRSTHGRSLAATLDARFASDARVVIFSPLLDDYPVALARALRRRGRTVAVLSPDATGRETPGLALAALDRHGRRTSLERDGVTVADWTPTRPLDDALAHALSDR</sequence>
<feature type="domain" description="DUF58" evidence="3">
    <location>
        <begin position="199"/>
        <end position="247"/>
    </location>
</feature>
<evidence type="ECO:0000259" key="3">
    <source>
        <dbReference type="Pfam" id="PF01882"/>
    </source>
</evidence>
<feature type="compositionally biased region" description="Low complexity" evidence="1">
    <location>
        <begin position="316"/>
        <end position="369"/>
    </location>
</feature>
<dbReference type="STRING" id="555875.SAMN04488124_3385"/>
<feature type="region of interest" description="Disordered" evidence="1">
    <location>
        <begin position="316"/>
        <end position="382"/>
    </location>
</feature>
<feature type="domain" description="DUF7507" evidence="4">
    <location>
        <begin position="56"/>
        <end position="130"/>
    </location>
</feature>
<keyword evidence="2" id="KW-1133">Transmembrane helix</keyword>
<dbReference type="AlphaFoldDB" id="A0A1I6ILS3"/>
<evidence type="ECO:0000259" key="4">
    <source>
        <dbReference type="Pfam" id="PF24346"/>
    </source>
</evidence>
<gene>
    <name evidence="5" type="ORF">SAMN04488124_3385</name>
</gene>
<protein>
    <submittedName>
        <fullName evidence="5">Conserved repeat domain-containing protein</fullName>
    </submittedName>
</protein>
<keyword evidence="2" id="KW-0472">Membrane</keyword>
<dbReference type="Gene3D" id="2.60.40.10">
    <property type="entry name" value="Immunoglobulins"/>
    <property type="match status" value="1"/>
</dbReference>
<dbReference type="InterPro" id="IPR047589">
    <property type="entry name" value="DUF11_rpt"/>
</dbReference>